<comment type="caution">
    <text evidence="2">The sequence shown here is derived from an EMBL/GenBank/DDBJ whole genome shotgun (WGS) entry which is preliminary data.</text>
</comment>
<evidence type="ECO:0000259" key="1">
    <source>
        <dbReference type="Pfam" id="PF13115"/>
    </source>
</evidence>
<gene>
    <name evidence="2" type="ORF">JOF53_002098</name>
</gene>
<name>A0ABS5AA94_9PSEU</name>
<dbReference type="InterPro" id="IPR032693">
    <property type="entry name" value="YtkA-like_dom"/>
</dbReference>
<dbReference type="Proteomes" id="UP001519363">
    <property type="component" value="Unassembled WGS sequence"/>
</dbReference>
<sequence>MNRPVLLAAALALVTGGLVFFLWPRADAGPALARQSTERYAVELTTSGLRQGGNTFALAVTDRAGAPADLAEVTVEPVMPQMGHALTPTRAHRESPGRYRAADTLLPMSGPWQLTVVLHGPKGVDRVVFPLLVK</sequence>
<dbReference type="RefSeq" id="WP_086788547.1">
    <property type="nucleotide sequence ID" value="NZ_JAGIOO010000001.1"/>
</dbReference>
<dbReference type="Pfam" id="PF13115">
    <property type="entry name" value="YtkA"/>
    <property type="match status" value="1"/>
</dbReference>
<keyword evidence="3" id="KW-1185">Reference proteome</keyword>
<proteinExistence type="predicted"/>
<protein>
    <submittedName>
        <fullName evidence="2">Uncharacterized protein YjeT (DUF2065 family)</fullName>
    </submittedName>
</protein>
<dbReference type="EMBL" id="JAGIOO010000001">
    <property type="protein sequence ID" value="MBP2473226.1"/>
    <property type="molecule type" value="Genomic_DNA"/>
</dbReference>
<feature type="domain" description="YtkA-like" evidence="1">
    <location>
        <begin position="36"/>
        <end position="116"/>
    </location>
</feature>
<reference evidence="2 3" key="1">
    <citation type="submission" date="2021-03" db="EMBL/GenBank/DDBJ databases">
        <title>Sequencing the genomes of 1000 actinobacteria strains.</title>
        <authorList>
            <person name="Klenk H.-P."/>
        </authorList>
    </citation>
    <scope>NUCLEOTIDE SEQUENCE [LARGE SCALE GENOMIC DNA]</scope>
    <source>
        <strain evidence="2 3">DSM 44580</strain>
    </source>
</reference>
<organism evidence="2 3">
    <name type="scientific">Crossiella equi</name>
    <dbReference type="NCBI Taxonomy" id="130796"/>
    <lineage>
        <taxon>Bacteria</taxon>
        <taxon>Bacillati</taxon>
        <taxon>Actinomycetota</taxon>
        <taxon>Actinomycetes</taxon>
        <taxon>Pseudonocardiales</taxon>
        <taxon>Pseudonocardiaceae</taxon>
        <taxon>Crossiella</taxon>
    </lineage>
</organism>
<accession>A0ABS5AA94</accession>
<evidence type="ECO:0000313" key="2">
    <source>
        <dbReference type="EMBL" id="MBP2473226.1"/>
    </source>
</evidence>
<evidence type="ECO:0000313" key="3">
    <source>
        <dbReference type="Proteomes" id="UP001519363"/>
    </source>
</evidence>